<sequence length="87" mass="9654">MMHMIWSAHAAIGRFVSHGLNFGSEKNTNLTKDDFVQAMKGFLSIVMHVITKSASEEGHEVWQDVGGLIEIHNSIKEIMCLLVDIGT</sequence>
<reference evidence="1 2" key="1">
    <citation type="submission" date="2022-01" db="EMBL/GenBank/DDBJ databases">
        <authorList>
            <person name="Xiong W."/>
            <person name="Schranz E."/>
        </authorList>
    </citation>
    <scope>NUCLEOTIDE SEQUENCE [LARGE SCALE GENOMIC DNA]</scope>
</reference>
<dbReference type="EMBL" id="CAKMRJ010003334">
    <property type="protein sequence ID" value="CAH1431779.1"/>
    <property type="molecule type" value="Genomic_DNA"/>
</dbReference>
<protein>
    <submittedName>
        <fullName evidence="1">Uncharacterized protein</fullName>
    </submittedName>
</protein>
<organism evidence="1 2">
    <name type="scientific">Lactuca virosa</name>
    <dbReference type="NCBI Taxonomy" id="75947"/>
    <lineage>
        <taxon>Eukaryota</taxon>
        <taxon>Viridiplantae</taxon>
        <taxon>Streptophyta</taxon>
        <taxon>Embryophyta</taxon>
        <taxon>Tracheophyta</taxon>
        <taxon>Spermatophyta</taxon>
        <taxon>Magnoliopsida</taxon>
        <taxon>eudicotyledons</taxon>
        <taxon>Gunneridae</taxon>
        <taxon>Pentapetalae</taxon>
        <taxon>asterids</taxon>
        <taxon>campanulids</taxon>
        <taxon>Asterales</taxon>
        <taxon>Asteraceae</taxon>
        <taxon>Cichorioideae</taxon>
        <taxon>Cichorieae</taxon>
        <taxon>Lactucinae</taxon>
        <taxon>Lactuca</taxon>
    </lineage>
</organism>
<gene>
    <name evidence="1" type="ORF">LVIROSA_LOCUS18480</name>
</gene>
<proteinExistence type="predicted"/>
<name>A0AAU9N634_9ASTR</name>
<comment type="caution">
    <text evidence="1">The sequence shown here is derived from an EMBL/GenBank/DDBJ whole genome shotgun (WGS) entry which is preliminary data.</text>
</comment>
<keyword evidence="2" id="KW-1185">Reference proteome</keyword>
<evidence type="ECO:0000313" key="2">
    <source>
        <dbReference type="Proteomes" id="UP001157418"/>
    </source>
</evidence>
<evidence type="ECO:0000313" key="1">
    <source>
        <dbReference type="EMBL" id="CAH1431779.1"/>
    </source>
</evidence>
<dbReference type="AlphaFoldDB" id="A0AAU9N634"/>
<dbReference type="Proteomes" id="UP001157418">
    <property type="component" value="Unassembled WGS sequence"/>
</dbReference>
<accession>A0AAU9N634</accession>